<dbReference type="AlphaFoldDB" id="A0A1D8NGH8"/>
<dbReference type="InterPro" id="IPR039356">
    <property type="entry name" value="YfbR/HDDC2"/>
</dbReference>
<dbReference type="GO" id="GO:0005737">
    <property type="term" value="C:cytoplasm"/>
    <property type="evidence" value="ECO:0007669"/>
    <property type="project" value="TreeGrafter"/>
</dbReference>
<evidence type="ECO:0000256" key="9">
    <source>
        <dbReference type="ARBA" id="ARBA00022723"/>
    </source>
</evidence>
<dbReference type="GO" id="GO:0046872">
    <property type="term" value="F:metal ion binding"/>
    <property type="evidence" value="ECO:0007669"/>
    <property type="project" value="UniProtKB-KW"/>
</dbReference>
<keyword evidence="11" id="KW-0460">Magnesium</keyword>
<dbReference type="PANTHER" id="PTHR11845">
    <property type="entry name" value="5'-DEOXYNUCLEOTIDASE HDDC2"/>
    <property type="match status" value="1"/>
</dbReference>
<evidence type="ECO:0000256" key="12">
    <source>
        <dbReference type="ARBA" id="ARBA00023285"/>
    </source>
</evidence>
<dbReference type="Proteomes" id="UP000182444">
    <property type="component" value="Chromosome 1E"/>
</dbReference>
<comment type="cofactor">
    <cofactor evidence="3">
        <name>Co(2+)</name>
        <dbReference type="ChEBI" id="CHEBI:48828"/>
    </cofactor>
</comment>
<comment type="subunit">
    <text evidence="7">Homodimer.</text>
</comment>
<keyword evidence="9" id="KW-0479">Metal-binding</keyword>
<reference evidence="14 16" key="1">
    <citation type="journal article" date="2016" name="PLoS ONE">
        <title>Sequence Assembly of Yarrowia lipolytica Strain W29/CLIB89 Shows Transposable Element Diversity.</title>
        <authorList>
            <person name="Magnan C."/>
            <person name="Yu J."/>
            <person name="Chang I."/>
            <person name="Jahn E."/>
            <person name="Kanomata Y."/>
            <person name="Wu J."/>
            <person name="Zeller M."/>
            <person name="Oakes M."/>
            <person name="Baldi P."/>
            <person name="Sandmeyer S."/>
        </authorList>
    </citation>
    <scope>NUCLEOTIDE SEQUENCE [LARGE SCALE GENOMIC DNA]</scope>
    <source>
        <strain evidence="14">CLIB89</strain>
        <strain evidence="16">CLIB89(W29)</strain>
    </source>
</reference>
<dbReference type="EC" id="3.1.3.89" evidence="8"/>
<name>A0A1D8NGH8_YARLL</name>
<evidence type="ECO:0000313" key="17">
    <source>
        <dbReference type="Proteomes" id="UP000256601"/>
    </source>
</evidence>
<evidence type="ECO:0000313" key="16">
    <source>
        <dbReference type="Proteomes" id="UP000182444"/>
    </source>
</evidence>
<evidence type="ECO:0000256" key="6">
    <source>
        <dbReference type="ARBA" id="ARBA00009999"/>
    </source>
</evidence>
<evidence type="ECO:0000256" key="1">
    <source>
        <dbReference type="ARBA" id="ARBA00001638"/>
    </source>
</evidence>
<dbReference type="SMART" id="SM00471">
    <property type="entry name" value="HDc"/>
    <property type="match status" value="1"/>
</dbReference>
<dbReference type="Pfam" id="PF13023">
    <property type="entry name" value="HD_3"/>
    <property type="match status" value="1"/>
</dbReference>
<evidence type="ECO:0000256" key="8">
    <source>
        <dbReference type="ARBA" id="ARBA00012964"/>
    </source>
</evidence>
<organism evidence="14 16">
    <name type="scientific">Yarrowia lipolytica</name>
    <name type="common">Candida lipolytica</name>
    <dbReference type="NCBI Taxonomy" id="4952"/>
    <lineage>
        <taxon>Eukaryota</taxon>
        <taxon>Fungi</taxon>
        <taxon>Dikarya</taxon>
        <taxon>Ascomycota</taxon>
        <taxon>Saccharomycotina</taxon>
        <taxon>Dipodascomycetes</taxon>
        <taxon>Dipodascales</taxon>
        <taxon>Dipodascales incertae sedis</taxon>
        <taxon>Yarrowia</taxon>
    </lineage>
</organism>
<evidence type="ECO:0000256" key="3">
    <source>
        <dbReference type="ARBA" id="ARBA00001941"/>
    </source>
</evidence>
<protein>
    <recommendedName>
        <fullName evidence="8">5'-deoxynucleotidase</fullName>
        <ecNumber evidence="8">3.1.3.89</ecNumber>
    </recommendedName>
</protein>
<evidence type="ECO:0000313" key="14">
    <source>
        <dbReference type="EMBL" id="AOW04742.1"/>
    </source>
</evidence>
<comment type="cofactor">
    <cofactor evidence="4">
        <name>Mg(2+)</name>
        <dbReference type="ChEBI" id="CHEBI:18420"/>
    </cofactor>
</comment>
<gene>
    <name evidence="15" type="ORF">B0I71DRAFT_125980</name>
    <name evidence="14" type="ORF">YALI1_E00337g</name>
</gene>
<evidence type="ECO:0000256" key="10">
    <source>
        <dbReference type="ARBA" id="ARBA00022801"/>
    </source>
</evidence>
<evidence type="ECO:0000313" key="15">
    <source>
        <dbReference type="EMBL" id="RDW22604.1"/>
    </source>
</evidence>
<dbReference type="VEuPathDB" id="FungiDB:YALI0_B16566g"/>
<comment type="cofactor">
    <cofactor evidence="2">
        <name>Mn(2+)</name>
        <dbReference type="ChEBI" id="CHEBI:29035"/>
    </cofactor>
</comment>
<evidence type="ECO:0000256" key="2">
    <source>
        <dbReference type="ARBA" id="ARBA00001936"/>
    </source>
</evidence>
<dbReference type="InterPro" id="IPR003607">
    <property type="entry name" value="HD/PDEase_dom"/>
</dbReference>
<keyword evidence="12" id="KW-0170">Cobalt</keyword>
<evidence type="ECO:0000259" key="13">
    <source>
        <dbReference type="SMART" id="SM00471"/>
    </source>
</evidence>
<reference evidence="15 17" key="2">
    <citation type="submission" date="2018-07" db="EMBL/GenBank/DDBJ databases">
        <title>Draft Genome Assemblies for Five Robust Yarrowia lipolytica Strains Exhibiting High Lipid Production and Pentose Sugar Utilization and Sugar Alcohol Secretion from Undetoxified Lignocellulosic Biomass Hydrolysates.</title>
        <authorList>
            <consortium name="DOE Joint Genome Institute"/>
            <person name="Walker C."/>
            <person name="Ryu S."/>
            <person name="Na H."/>
            <person name="Zane M."/>
            <person name="LaButti K."/>
            <person name="Lipzen A."/>
            <person name="Haridas S."/>
            <person name="Barry K."/>
            <person name="Grigoriev I.V."/>
            <person name="Quarterman J."/>
            <person name="Slininger P."/>
            <person name="Dien B."/>
            <person name="Trinh C.T."/>
        </authorList>
    </citation>
    <scope>NUCLEOTIDE SEQUENCE [LARGE SCALE GENOMIC DNA]</scope>
    <source>
        <strain evidence="15 17">YB392</strain>
    </source>
</reference>
<evidence type="ECO:0000256" key="11">
    <source>
        <dbReference type="ARBA" id="ARBA00022842"/>
    </source>
</evidence>
<dbReference type="SUPFAM" id="SSF109604">
    <property type="entry name" value="HD-domain/PDEase-like"/>
    <property type="match status" value="1"/>
</dbReference>
<keyword evidence="10" id="KW-0378">Hydrolase</keyword>
<dbReference type="EMBL" id="CP017557">
    <property type="protein sequence ID" value="AOW04742.1"/>
    <property type="molecule type" value="Genomic_DNA"/>
</dbReference>
<dbReference type="PANTHER" id="PTHR11845:SF13">
    <property type="entry name" value="5'-DEOXYNUCLEOTIDASE HDDC2"/>
    <property type="match status" value="1"/>
</dbReference>
<dbReference type="GO" id="GO:0002953">
    <property type="term" value="F:5'-deoxynucleotidase activity"/>
    <property type="evidence" value="ECO:0007669"/>
    <property type="project" value="UniProtKB-EC"/>
</dbReference>
<dbReference type="Proteomes" id="UP000256601">
    <property type="component" value="Unassembled WGS sequence"/>
</dbReference>
<proteinExistence type="inferred from homology"/>
<dbReference type="InterPro" id="IPR006674">
    <property type="entry name" value="HD_domain"/>
</dbReference>
<evidence type="ECO:0000256" key="4">
    <source>
        <dbReference type="ARBA" id="ARBA00001946"/>
    </source>
</evidence>
<dbReference type="FunFam" id="1.10.3210.10:FF:000011">
    <property type="entry name" value="HD domain-containing protein 2"/>
    <property type="match status" value="1"/>
</dbReference>
<accession>A0A1D8NGH8</accession>
<dbReference type="VEuPathDB" id="FungiDB:YALI1_E00337g"/>
<dbReference type="GO" id="GO:0009159">
    <property type="term" value="P:deoxyribonucleoside monophosphate catabolic process"/>
    <property type="evidence" value="ECO:0007669"/>
    <property type="project" value="UniProtKB-ARBA"/>
</dbReference>
<sequence>MTSWTPEQALPEHLKQEIQDATTPLDQMLCFFNIVGRLKTEKRTGWVNFKVPQPESIADHMYRMGVISMLTKQELDTGRCVKMALVHDMAESLVGDITPVDPMPKEEKHRRELATMEYLGKLVEKHNPEGAKEMVEIWNEYENCTTKEARFVKDVDKYELLVQTFEYEKRNKCDIDLSDFTQVRSAIKTAEVSELADNLLQKRREYWAAQGKVPKLN</sequence>
<dbReference type="Gene3D" id="1.10.3210.10">
    <property type="entry name" value="Hypothetical protein af1432"/>
    <property type="match status" value="1"/>
</dbReference>
<dbReference type="OrthoDB" id="10254258at2759"/>
<dbReference type="EMBL" id="KZ859196">
    <property type="protein sequence ID" value="RDW22604.1"/>
    <property type="molecule type" value="Genomic_DNA"/>
</dbReference>
<evidence type="ECO:0000256" key="5">
    <source>
        <dbReference type="ARBA" id="ARBA00004074"/>
    </source>
</evidence>
<comment type="catalytic activity">
    <reaction evidence="1">
        <text>a 2'-deoxyribonucleoside 5'-phosphate + H2O = a 2'-deoxyribonucleoside + phosphate</text>
        <dbReference type="Rhea" id="RHEA:36167"/>
        <dbReference type="ChEBI" id="CHEBI:15377"/>
        <dbReference type="ChEBI" id="CHEBI:18274"/>
        <dbReference type="ChEBI" id="CHEBI:43474"/>
        <dbReference type="ChEBI" id="CHEBI:65317"/>
        <dbReference type="EC" id="3.1.3.89"/>
    </reaction>
</comment>
<evidence type="ECO:0000256" key="7">
    <source>
        <dbReference type="ARBA" id="ARBA00011738"/>
    </source>
</evidence>
<comment type="function">
    <text evidence="5">Catalyzes the dephosphorylation of the nucleoside 5'-monophosphates deoxyadenosine monophosphate (dAMP), deoxycytidine monophosphate (dCMP), deoxyguanosine monophosphate (dGMP) and deoxythymidine monophosphate (dTMP).</text>
</comment>
<feature type="domain" description="HD/PDEase" evidence="13">
    <location>
        <begin position="53"/>
        <end position="170"/>
    </location>
</feature>
<comment type="similarity">
    <text evidence="6">Belongs to the HDDC2 family.</text>
</comment>